<proteinExistence type="predicted"/>
<evidence type="ECO:0000259" key="1">
    <source>
        <dbReference type="Pfam" id="PF14214"/>
    </source>
</evidence>
<name>A0ABQ5F9K6_9ASTR</name>
<reference evidence="2" key="1">
    <citation type="journal article" date="2022" name="Int. J. Mol. Sci.">
        <title>Draft Genome of Tanacetum Coccineum: Genomic Comparison of Closely Related Tanacetum-Family Plants.</title>
        <authorList>
            <person name="Yamashiro T."/>
            <person name="Shiraishi A."/>
            <person name="Nakayama K."/>
            <person name="Satake H."/>
        </authorList>
    </citation>
    <scope>NUCLEOTIDE SEQUENCE</scope>
</reference>
<sequence>MRGKPKKLLYTDKPKVLENPNSTLNSKQHHVTSHCWLGSSVYGHRSDSEGLFQTLPLPRAIEQPVTLESSGEITQPSLHCHLPLEGIPSQVPSSTSCGLKRKSQTGDALDVFDRYSQLCARNVLPRYSSSSPQLPHADLHAFERYSHLCAVDTTVHSRRTSYNVVGTKNAKSAQMISSDSLNTSFVLNENLGHQWINITSQSSGAGDEAHTINDDLNANFQGFLLTTASATGFRPTGTAHVGFLASGPSKRAHFDVFQRTLPSEGSPLKRSRSSTPRVRNRCMPRFTRANGGHDTSGHIGGVSYVYDDLGDYDQRCYHCGSTFWFREHLKGHSNSRRPEYHLCCEGGRIYMDLNPDPPEYIKRLLQNKHFMENIRAYNQMFAMTSFGANIDESIYNGRGPYVFKVSGHVYHWIGSPCPLAGEPPRFLQLYIYDTQHDLENRMRHFGAIVFYSGVTGNTEFDVVIKHRGGLPMRINKLHRSYMSLQIPLLLIYGQSRFHTELKLKPTDGSGKERRVTMFAYYAYQLHPRVSEHNLIFRGGRLFQQYVVRVFYCIEQNRLDFIRKKQNDIRSDYLSRLYDIISRGERNGFEVGGRIILPMSFTGEPRYIYAHYLDA</sequence>
<comment type="caution">
    <text evidence="2">The sequence shown here is derived from an EMBL/GenBank/DDBJ whole genome shotgun (WGS) entry which is preliminary data.</text>
</comment>
<dbReference type="Pfam" id="PF14214">
    <property type="entry name" value="Helitron_like_N"/>
    <property type="match status" value="1"/>
</dbReference>
<gene>
    <name evidence="2" type="ORF">Tco_1003086</name>
</gene>
<accession>A0ABQ5F9K6</accession>
<dbReference type="PANTHER" id="PTHR45786">
    <property type="entry name" value="DNA BINDING PROTEIN-LIKE"/>
    <property type="match status" value="1"/>
</dbReference>
<evidence type="ECO:0000313" key="2">
    <source>
        <dbReference type="EMBL" id="GJT59553.1"/>
    </source>
</evidence>
<keyword evidence="3" id="KW-1185">Reference proteome</keyword>
<dbReference type="EMBL" id="BQNB010017120">
    <property type="protein sequence ID" value="GJT59553.1"/>
    <property type="molecule type" value="Genomic_DNA"/>
</dbReference>
<keyword evidence="2" id="KW-0067">ATP-binding</keyword>
<protein>
    <submittedName>
        <fullName evidence="2">DNA helicase</fullName>
    </submittedName>
</protein>
<organism evidence="2 3">
    <name type="scientific">Tanacetum coccineum</name>
    <dbReference type="NCBI Taxonomy" id="301880"/>
    <lineage>
        <taxon>Eukaryota</taxon>
        <taxon>Viridiplantae</taxon>
        <taxon>Streptophyta</taxon>
        <taxon>Embryophyta</taxon>
        <taxon>Tracheophyta</taxon>
        <taxon>Spermatophyta</taxon>
        <taxon>Magnoliopsida</taxon>
        <taxon>eudicotyledons</taxon>
        <taxon>Gunneridae</taxon>
        <taxon>Pentapetalae</taxon>
        <taxon>asterids</taxon>
        <taxon>campanulids</taxon>
        <taxon>Asterales</taxon>
        <taxon>Asteraceae</taxon>
        <taxon>Asteroideae</taxon>
        <taxon>Anthemideae</taxon>
        <taxon>Anthemidinae</taxon>
        <taxon>Tanacetum</taxon>
    </lineage>
</organism>
<keyword evidence="2" id="KW-0347">Helicase</keyword>
<keyword evidence="2" id="KW-0378">Hydrolase</keyword>
<feature type="domain" description="Helitron helicase-like" evidence="1">
    <location>
        <begin position="520"/>
        <end position="613"/>
    </location>
</feature>
<keyword evidence="2" id="KW-0547">Nucleotide-binding</keyword>
<dbReference type="InterPro" id="IPR025476">
    <property type="entry name" value="Helitron_helicase-like"/>
</dbReference>
<dbReference type="PANTHER" id="PTHR45786:SF74">
    <property type="entry name" value="ATP-DEPENDENT DNA HELICASE"/>
    <property type="match status" value="1"/>
</dbReference>
<dbReference type="Proteomes" id="UP001151760">
    <property type="component" value="Unassembled WGS sequence"/>
</dbReference>
<evidence type="ECO:0000313" key="3">
    <source>
        <dbReference type="Proteomes" id="UP001151760"/>
    </source>
</evidence>
<dbReference type="GO" id="GO:0004386">
    <property type="term" value="F:helicase activity"/>
    <property type="evidence" value="ECO:0007669"/>
    <property type="project" value="UniProtKB-KW"/>
</dbReference>
<reference evidence="2" key="2">
    <citation type="submission" date="2022-01" db="EMBL/GenBank/DDBJ databases">
        <authorList>
            <person name="Yamashiro T."/>
            <person name="Shiraishi A."/>
            <person name="Satake H."/>
            <person name="Nakayama K."/>
        </authorList>
    </citation>
    <scope>NUCLEOTIDE SEQUENCE</scope>
</reference>